<dbReference type="Proteomes" id="UP001487740">
    <property type="component" value="Unassembled WGS sequence"/>
</dbReference>
<dbReference type="EMBL" id="JARAKH010000007">
    <property type="protein sequence ID" value="KAK8402432.1"/>
    <property type="molecule type" value="Genomic_DNA"/>
</dbReference>
<evidence type="ECO:0000313" key="6">
    <source>
        <dbReference type="Proteomes" id="UP001487740"/>
    </source>
</evidence>
<evidence type="ECO:0000313" key="5">
    <source>
        <dbReference type="EMBL" id="KAK8402432.1"/>
    </source>
</evidence>
<dbReference type="GO" id="GO:0032580">
    <property type="term" value="C:Golgi cisterna membrane"/>
    <property type="evidence" value="ECO:0007669"/>
    <property type="project" value="TreeGrafter"/>
</dbReference>
<dbReference type="Pfam" id="PF15070">
    <property type="entry name" value="GOLGA2L5"/>
    <property type="match status" value="1"/>
</dbReference>
<feature type="coiled-coil region" evidence="2">
    <location>
        <begin position="727"/>
        <end position="754"/>
    </location>
</feature>
<feature type="coiled-coil region" evidence="2">
    <location>
        <begin position="914"/>
        <end position="1018"/>
    </location>
</feature>
<keyword evidence="1 2" id="KW-0175">Coiled coil</keyword>
<gene>
    <name evidence="5" type="ORF">O3P69_000682</name>
</gene>
<reference evidence="5 6" key="1">
    <citation type="submission" date="2023-03" db="EMBL/GenBank/DDBJ databases">
        <title>High-quality genome of Scylla paramamosain provides insights in environmental adaptation.</title>
        <authorList>
            <person name="Zhang L."/>
        </authorList>
    </citation>
    <scope>NUCLEOTIDE SEQUENCE [LARGE SCALE GENOMIC DNA]</scope>
    <source>
        <strain evidence="5">LZ_2023a</strain>
        <tissue evidence="5">Muscle</tissue>
    </source>
</reference>
<feature type="coiled-coil region" evidence="2">
    <location>
        <begin position="778"/>
        <end position="819"/>
    </location>
</feature>
<feature type="compositionally biased region" description="Low complexity" evidence="3">
    <location>
        <begin position="1046"/>
        <end position="1058"/>
    </location>
</feature>
<dbReference type="PANTHER" id="PTHR10881:SF46">
    <property type="entry name" value="GOLGIN SUBFAMILY A MEMBER 2"/>
    <property type="match status" value="1"/>
</dbReference>
<keyword evidence="6" id="KW-1185">Reference proteome</keyword>
<feature type="domain" description="Golgin subfamily A conserved" evidence="4">
    <location>
        <begin position="537"/>
        <end position="1020"/>
    </location>
</feature>
<dbReference type="GO" id="GO:0000137">
    <property type="term" value="C:Golgi cis cisterna"/>
    <property type="evidence" value="ECO:0007669"/>
    <property type="project" value="TreeGrafter"/>
</dbReference>
<feature type="compositionally biased region" description="Polar residues" evidence="3">
    <location>
        <begin position="115"/>
        <end position="134"/>
    </location>
</feature>
<evidence type="ECO:0000256" key="2">
    <source>
        <dbReference type="SAM" id="Coils"/>
    </source>
</evidence>
<dbReference type="GO" id="GO:0005801">
    <property type="term" value="C:cis-Golgi network"/>
    <property type="evidence" value="ECO:0007669"/>
    <property type="project" value="TreeGrafter"/>
</dbReference>
<feature type="compositionally biased region" description="Basic and acidic residues" evidence="3">
    <location>
        <begin position="834"/>
        <end position="850"/>
    </location>
</feature>
<feature type="coiled-coil region" evidence="2">
    <location>
        <begin position="379"/>
        <end position="420"/>
    </location>
</feature>
<dbReference type="AlphaFoldDB" id="A0AAW0UQL0"/>
<feature type="coiled-coil region" evidence="2">
    <location>
        <begin position="507"/>
        <end position="698"/>
    </location>
</feature>
<feature type="compositionally biased region" description="Basic and acidic residues" evidence="3">
    <location>
        <begin position="1060"/>
        <end position="1077"/>
    </location>
</feature>
<feature type="region of interest" description="Disordered" evidence="3">
    <location>
        <begin position="827"/>
        <end position="852"/>
    </location>
</feature>
<feature type="coiled-coil region" evidence="2">
    <location>
        <begin position="856"/>
        <end position="883"/>
    </location>
</feature>
<dbReference type="InterPro" id="IPR043976">
    <property type="entry name" value="GOLGA_cons_dom"/>
</dbReference>
<organism evidence="5 6">
    <name type="scientific">Scylla paramamosain</name>
    <name type="common">Mud crab</name>
    <dbReference type="NCBI Taxonomy" id="85552"/>
    <lineage>
        <taxon>Eukaryota</taxon>
        <taxon>Metazoa</taxon>
        <taxon>Ecdysozoa</taxon>
        <taxon>Arthropoda</taxon>
        <taxon>Crustacea</taxon>
        <taxon>Multicrustacea</taxon>
        <taxon>Malacostraca</taxon>
        <taxon>Eumalacostraca</taxon>
        <taxon>Eucarida</taxon>
        <taxon>Decapoda</taxon>
        <taxon>Pleocyemata</taxon>
        <taxon>Brachyura</taxon>
        <taxon>Eubrachyura</taxon>
        <taxon>Portunoidea</taxon>
        <taxon>Portunidae</taxon>
        <taxon>Portuninae</taxon>
        <taxon>Scylla</taxon>
    </lineage>
</organism>
<comment type="caution">
    <text evidence="5">The sequence shown here is derived from an EMBL/GenBank/DDBJ whole genome shotgun (WGS) entry which is preliminary data.</text>
</comment>
<protein>
    <recommendedName>
        <fullName evidence="4">Golgin subfamily A conserved domain-containing protein</fullName>
    </recommendedName>
</protein>
<name>A0AAW0UQL0_SCYPA</name>
<feature type="region of interest" description="Disordered" evidence="3">
    <location>
        <begin position="1046"/>
        <end position="1077"/>
    </location>
</feature>
<evidence type="ECO:0000259" key="4">
    <source>
        <dbReference type="Pfam" id="PF15070"/>
    </source>
</evidence>
<evidence type="ECO:0000256" key="3">
    <source>
        <dbReference type="SAM" id="MobiDB-lite"/>
    </source>
</evidence>
<dbReference type="PANTHER" id="PTHR10881">
    <property type="entry name" value="GOLGIN SUBFAMILY A MEMBER-RELATED"/>
    <property type="match status" value="1"/>
</dbReference>
<sequence>MADSVREQKLVAARRKLRQFQKKKGTKSSSVSHQEGIPKCEIRVYEDEAPLSEAGTLSSFASSVDLASEEMTDMTDKTGIQVNTEVLKHENIILPNGSQSDRQETASLQGVQTSYSTLSASDNQPHTGCSQMDQPSDVALHNNQAPETIEDNQEYTNPESDEKLPSTASQSEGSPIPESPALCGFNQTVGEDSPDLIVGRSIHTGYQQLAGPLLSTLQMDSEAQESQVSQEMLEREGSVSSETTASVMTAIHVPGREGKDHQPILKSSSESLRQISLQLSGLMLGSEGPEGVPDAAVSELERRNAELAALLQQEREASQKQTQLSNHLKSQLEKVEAELAAARGVLSSAPKGGGAWEVESLREQLQVHIQTIGILVAEKSELESKLTQADHARKRKAEEVNELEGRLSASRQRVREVEAKLAEVTGDRNNTTGLLETHQKELEASKATNLKTNKLCDELRATVAELMERLSVKTQDFDKLLTQLSNTKSQLAMANLHNQQLRDNVGESQLEKVLAEHRETQKQLEASQTELARASTENSQMAAHYQHYTAELTAQTQMLQEQIAQLTSEKEELTTSLKDMESKLKVALQTKTSEGEEPGQWKAEKEHLSYIITSLQEEMLQLKENNAALKNDNSQLSKLVDQLSHNVEGLEMEVERSKTKEVDTSQLLEAMQSDKVAAARALTQNKQLKEQLEELQSGFIIMSNKKLELTEKPEKGLHLKKHKNQEITSLNEMTTNLKQEALQKEREITVLREKTESLSGQLVTIHNHSHLEENGLSHDHLAQENITLTEQIKELEDKLKLSKIEIEDLTRQNNELHALITEYKVIPSEEKDEDGTSHENSEAEGTDTKGKLLGKVATLTSEVSRLESECSSLQVQLDCERDKYNKLLGESLAHEKSSEDVITEPKGETTKLGGTELEQKLQQLQEAHRVLESRFTRSMKEVAELSDEKQQLEHVVAQLQLETESIGDYITIYQFQRGVMKQQARERELELSSLHHEREEMKQKITTLQDLISKLVQEKEADHDLEQLEKISSVLKSPVAIINGVGTSESETSTSSGEVADERLKHSEKGEQQQETENCIHHSLPEEGMDAVLTLDTDVPHEENMNPTELAHRKTKTVTAATTTTATVSTATKSPTVQRILDLLNEMESTSQLEHSGLQKFHPCPLCSGKLITV</sequence>
<dbReference type="InterPro" id="IPR024858">
    <property type="entry name" value="GOLGA"/>
</dbReference>
<dbReference type="GO" id="GO:0007030">
    <property type="term" value="P:Golgi organization"/>
    <property type="evidence" value="ECO:0007669"/>
    <property type="project" value="TreeGrafter"/>
</dbReference>
<proteinExistence type="predicted"/>
<evidence type="ECO:0000256" key="1">
    <source>
        <dbReference type="ARBA" id="ARBA00023054"/>
    </source>
</evidence>
<accession>A0AAW0UQL0</accession>
<feature type="region of interest" description="Disordered" evidence="3">
    <location>
        <begin position="115"/>
        <end position="188"/>
    </location>
</feature>
<feature type="coiled-coil region" evidence="2">
    <location>
        <begin position="297"/>
        <end position="345"/>
    </location>
</feature>